<dbReference type="AlphaFoldDB" id="A0A1Y1YI69"/>
<feature type="non-terminal residue" evidence="1">
    <location>
        <position position="1"/>
    </location>
</feature>
<accession>A0A1Y1YI69</accession>
<dbReference type="STRING" id="1314790.A0A1Y1YI69"/>
<protein>
    <submittedName>
        <fullName evidence="1">Uncharacterized protein</fullName>
    </submittedName>
</protein>
<sequence>CVLRGCRNEEFSANWPQNWQLPPLCNKDTEFCPDSQLKCLPKIKTGEICSPGRDDACDTIQGICLNQRCNVKNATLNQPCVLDSLTLYNMNRDNCITGTFC</sequence>
<dbReference type="Proteomes" id="UP000193498">
    <property type="component" value="Unassembled WGS sequence"/>
</dbReference>
<dbReference type="EMBL" id="MCFE01000129">
    <property type="protein sequence ID" value="ORX97628.1"/>
    <property type="molecule type" value="Genomic_DNA"/>
</dbReference>
<dbReference type="InParanoid" id="A0A1Y1YI69"/>
<keyword evidence="2" id="KW-1185">Reference proteome</keyword>
<organism evidence="1 2">
    <name type="scientific">Basidiobolus meristosporus CBS 931.73</name>
    <dbReference type="NCBI Taxonomy" id="1314790"/>
    <lineage>
        <taxon>Eukaryota</taxon>
        <taxon>Fungi</taxon>
        <taxon>Fungi incertae sedis</taxon>
        <taxon>Zoopagomycota</taxon>
        <taxon>Entomophthoromycotina</taxon>
        <taxon>Basidiobolomycetes</taxon>
        <taxon>Basidiobolales</taxon>
        <taxon>Basidiobolaceae</taxon>
        <taxon>Basidiobolus</taxon>
    </lineage>
</organism>
<reference evidence="1 2" key="1">
    <citation type="submission" date="2016-07" db="EMBL/GenBank/DDBJ databases">
        <title>Pervasive Adenine N6-methylation of Active Genes in Fungi.</title>
        <authorList>
            <consortium name="DOE Joint Genome Institute"/>
            <person name="Mondo S.J."/>
            <person name="Dannebaum R.O."/>
            <person name="Kuo R.C."/>
            <person name="Labutti K."/>
            <person name="Haridas S."/>
            <person name="Kuo A."/>
            <person name="Salamov A."/>
            <person name="Ahrendt S.R."/>
            <person name="Lipzen A."/>
            <person name="Sullivan W."/>
            <person name="Andreopoulos W.B."/>
            <person name="Clum A."/>
            <person name="Lindquist E."/>
            <person name="Daum C."/>
            <person name="Ramamoorthy G.K."/>
            <person name="Gryganskyi A."/>
            <person name="Culley D."/>
            <person name="Magnuson J.K."/>
            <person name="James T.Y."/>
            <person name="O'Malley M.A."/>
            <person name="Stajich J.E."/>
            <person name="Spatafora J.W."/>
            <person name="Visel A."/>
            <person name="Grigoriev I.V."/>
        </authorList>
    </citation>
    <scope>NUCLEOTIDE SEQUENCE [LARGE SCALE GENOMIC DNA]</scope>
    <source>
        <strain evidence="1 2">CBS 931.73</strain>
    </source>
</reference>
<feature type="non-terminal residue" evidence="1">
    <location>
        <position position="101"/>
    </location>
</feature>
<comment type="caution">
    <text evidence="1">The sequence shown here is derived from an EMBL/GenBank/DDBJ whole genome shotgun (WGS) entry which is preliminary data.</text>
</comment>
<proteinExistence type="predicted"/>
<evidence type="ECO:0000313" key="1">
    <source>
        <dbReference type="EMBL" id="ORX97628.1"/>
    </source>
</evidence>
<name>A0A1Y1YI69_9FUNG</name>
<dbReference type="OrthoDB" id="195231at2759"/>
<gene>
    <name evidence="1" type="ORF">K493DRAFT_199091</name>
</gene>
<evidence type="ECO:0000313" key="2">
    <source>
        <dbReference type="Proteomes" id="UP000193498"/>
    </source>
</evidence>